<accession>A0A0L0W4X3</accession>
<dbReference type="InterPro" id="IPR034257">
    <property type="entry name" value="Acinus_RRM"/>
</dbReference>
<feature type="compositionally biased region" description="Basic and acidic residues" evidence="2">
    <location>
        <begin position="625"/>
        <end position="635"/>
    </location>
</feature>
<feature type="domain" description="SAP" evidence="4">
    <location>
        <begin position="7"/>
        <end position="41"/>
    </location>
</feature>
<feature type="compositionally biased region" description="Polar residues" evidence="2">
    <location>
        <begin position="163"/>
        <end position="181"/>
    </location>
</feature>
<sequence>MSQPVVVSKLKVAELKAELAARKLPTTGLKAVLSERLQAAIDQESKNSTKRRERSNSLDLESASTRPTKIINLSPPSIENHSKILTETHQDQAEIQPESIIQHPVKKIDQELIAIEPTIQEQQQETESQHAHIITEPKTTGSTFIDHPSTTHEETQPGIITDPIQNQPDTVQEQSTSIEHSSTTHDETQPENVTDSNQNQPDAVQEKPTLIGHSSTTHEETQPENAPNLNQNQPETVQDQSIAIEHPSTTHEETKSKPENVTDPDQNQIEIEQSNLNQIEIEQQSTEIKDSETIIQDQPEIVQENIPKIQPEITGEDHTQPNTDNGFIPEVDNTNDDEKITLESNDITIHQPESVENFESSSSLIPDPINSEPKTDADPSAINGDPARSTDVVPPVQSEASSVGNGIKEVGSPTEDHGVNGTSKTEEEITRPQNDARQMNTDEDNSKKSSMKSPTPSAEHIIDPDQPPLTNSLYISNLVRPYTIPQLKNKLSEFGQITYFWIDPIRSHAYVTYEDERSSLDSYKSMHQNQIWPPETGRKLTIVFIPTSEIPRLINEEEENNKSRNREKLGLQVIRKSTNQWSFELKVLNNNHGNNRNEQTSKPRGLATSSTSLSQINLIISSSFENKKDQRDSHHQQNNSSSNRSRPQDDDLKGLTFDKPADNPLGGPQNWFKKTKTKPHLFYLPSVPLK</sequence>
<feature type="compositionally biased region" description="Low complexity" evidence="2">
    <location>
        <begin position="636"/>
        <end position="645"/>
    </location>
</feature>
<evidence type="ECO:0008006" key="7">
    <source>
        <dbReference type="Google" id="ProtNLM"/>
    </source>
</evidence>
<proteinExistence type="predicted"/>
<evidence type="ECO:0000259" key="4">
    <source>
        <dbReference type="PROSITE" id="PS50800"/>
    </source>
</evidence>
<evidence type="ECO:0000259" key="3">
    <source>
        <dbReference type="PROSITE" id="PS50102"/>
    </source>
</evidence>
<name>A0A0L0W4X3_9BASI</name>
<feature type="compositionally biased region" description="Polar residues" evidence="2">
    <location>
        <begin position="57"/>
        <end position="67"/>
    </location>
</feature>
<dbReference type="CDD" id="cd12432">
    <property type="entry name" value="RRM_ACINU"/>
    <property type="match status" value="1"/>
</dbReference>
<feature type="region of interest" description="Disordered" evidence="2">
    <location>
        <begin position="624"/>
        <end position="678"/>
    </location>
</feature>
<feature type="region of interest" description="Disordered" evidence="2">
    <location>
        <begin position="41"/>
        <end position="87"/>
    </location>
</feature>
<dbReference type="InterPro" id="IPR012677">
    <property type="entry name" value="Nucleotide-bd_a/b_plait_sf"/>
</dbReference>
<dbReference type="STRING" id="1165861.A0A0L0W4X3"/>
<feature type="compositionally biased region" description="Polar residues" evidence="2">
    <location>
        <begin position="590"/>
        <end position="602"/>
    </location>
</feature>
<dbReference type="Proteomes" id="UP000054564">
    <property type="component" value="Unassembled WGS sequence"/>
</dbReference>
<dbReference type="PANTHER" id="PTHR47031">
    <property type="entry name" value="SAP DNA-BINDING DOMAIN-CONTAINING PROTEIN"/>
    <property type="match status" value="1"/>
</dbReference>
<keyword evidence="1" id="KW-0694">RNA-binding</keyword>
<evidence type="ECO:0000256" key="1">
    <source>
        <dbReference type="PROSITE-ProRule" id="PRU00176"/>
    </source>
</evidence>
<dbReference type="SUPFAM" id="SSF54928">
    <property type="entry name" value="RNA-binding domain, RBD"/>
    <property type="match status" value="1"/>
</dbReference>
<dbReference type="InterPro" id="IPR000504">
    <property type="entry name" value="RRM_dom"/>
</dbReference>
<organism evidence="5 6">
    <name type="scientific">Puccinia striiformis f. sp. tritici PST-78</name>
    <dbReference type="NCBI Taxonomy" id="1165861"/>
    <lineage>
        <taxon>Eukaryota</taxon>
        <taxon>Fungi</taxon>
        <taxon>Dikarya</taxon>
        <taxon>Basidiomycota</taxon>
        <taxon>Pucciniomycotina</taxon>
        <taxon>Pucciniomycetes</taxon>
        <taxon>Pucciniales</taxon>
        <taxon>Pucciniaceae</taxon>
        <taxon>Puccinia</taxon>
    </lineage>
</organism>
<dbReference type="InterPro" id="IPR035979">
    <property type="entry name" value="RBD_domain_sf"/>
</dbReference>
<feature type="domain" description="RRM" evidence="3">
    <location>
        <begin position="471"/>
        <end position="547"/>
    </location>
</feature>
<dbReference type="Gene3D" id="1.10.720.30">
    <property type="entry name" value="SAP domain"/>
    <property type="match status" value="1"/>
</dbReference>
<feature type="compositionally biased region" description="Polar residues" evidence="2">
    <location>
        <begin position="190"/>
        <end position="202"/>
    </location>
</feature>
<evidence type="ECO:0000313" key="6">
    <source>
        <dbReference type="Proteomes" id="UP000054564"/>
    </source>
</evidence>
<feature type="compositionally biased region" description="Polar residues" evidence="2">
    <location>
        <begin position="223"/>
        <end position="241"/>
    </location>
</feature>
<comment type="caution">
    <text evidence="5">The sequence shown here is derived from an EMBL/GenBank/DDBJ whole genome shotgun (WGS) entry which is preliminary data.</text>
</comment>
<dbReference type="PROSITE" id="PS50102">
    <property type="entry name" value="RRM"/>
    <property type="match status" value="1"/>
</dbReference>
<dbReference type="Gene3D" id="3.30.70.330">
    <property type="match status" value="1"/>
</dbReference>
<feature type="region of interest" description="Disordered" evidence="2">
    <location>
        <begin position="346"/>
        <end position="466"/>
    </location>
</feature>
<dbReference type="AlphaFoldDB" id="A0A0L0W4X3"/>
<feature type="compositionally biased region" description="Basic and acidic residues" evidence="2">
    <location>
        <begin position="414"/>
        <end position="430"/>
    </location>
</feature>
<dbReference type="PANTHER" id="PTHR47031:SF3">
    <property type="entry name" value="SAP DOMAIN-CONTAINING PROTEIN"/>
    <property type="match status" value="1"/>
</dbReference>
<reference evidence="6" key="1">
    <citation type="submission" date="2014-03" db="EMBL/GenBank/DDBJ databases">
        <title>The Genome Sequence of Puccinia striiformis f. sp. tritici PST-78.</title>
        <authorList>
            <consortium name="The Broad Institute Genome Sequencing Platform"/>
            <person name="Cuomo C."/>
            <person name="Hulbert S."/>
            <person name="Chen X."/>
            <person name="Walker B."/>
            <person name="Young S.K."/>
            <person name="Zeng Q."/>
            <person name="Gargeya S."/>
            <person name="Fitzgerald M."/>
            <person name="Haas B."/>
            <person name="Abouelleil A."/>
            <person name="Alvarado L."/>
            <person name="Arachchi H.M."/>
            <person name="Berlin A.M."/>
            <person name="Chapman S.B."/>
            <person name="Goldberg J."/>
            <person name="Griggs A."/>
            <person name="Gujja S."/>
            <person name="Hansen M."/>
            <person name="Howarth C."/>
            <person name="Imamovic A."/>
            <person name="Larimer J."/>
            <person name="McCowan C."/>
            <person name="Montmayeur A."/>
            <person name="Murphy C."/>
            <person name="Neiman D."/>
            <person name="Pearson M."/>
            <person name="Priest M."/>
            <person name="Roberts A."/>
            <person name="Saif S."/>
            <person name="Shea T."/>
            <person name="Sisk P."/>
            <person name="Sykes S."/>
            <person name="Wortman J."/>
            <person name="Nusbaum C."/>
            <person name="Birren B."/>
        </authorList>
    </citation>
    <scope>NUCLEOTIDE SEQUENCE [LARGE SCALE GENOMIC DNA]</scope>
    <source>
        <strain evidence="6">race PST-78</strain>
    </source>
</reference>
<gene>
    <name evidence="5" type="ORF">PSTG_00432</name>
</gene>
<dbReference type="SMART" id="SM00513">
    <property type="entry name" value="SAP"/>
    <property type="match status" value="1"/>
</dbReference>
<dbReference type="EMBL" id="AJIL01000003">
    <property type="protein sequence ID" value="KNF06559.1"/>
    <property type="molecule type" value="Genomic_DNA"/>
</dbReference>
<dbReference type="OrthoDB" id="2507652at2759"/>
<dbReference type="GO" id="GO:0003723">
    <property type="term" value="F:RNA binding"/>
    <property type="evidence" value="ECO:0007669"/>
    <property type="project" value="UniProtKB-UniRule"/>
</dbReference>
<dbReference type="PROSITE" id="PS50800">
    <property type="entry name" value="SAP"/>
    <property type="match status" value="1"/>
</dbReference>
<dbReference type="InterPro" id="IPR036361">
    <property type="entry name" value="SAP_dom_sf"/>
</dbReference>
<protein>
    <recommendedName>
        <fullName evidence="7">SAP domain-containing protein</fullName>
    </recommendedName>
</protein>
<feature type="region of interest" description="Disordered" evidence="2">
    <location>
        <begin position="590"/>
        <end position="612"/>
    </location>
</feature>
<dbReference type="InterPro" id="IPR003034">
    <property type="entry name" value="SAP_dom"/>
</dbReference>
<dbReference type="Pfam" id="PF02037">
    <property type="entry name" value="SAP"/>
    <property type="match status" value="1"/>
</dbReference>
<feature type="compositionally biased region" description="Basic and acidic residues" evidence="2">
    <location>
        <begin position="248"/>
        <end position="260"/>
    </location>
</feature>
<feature type="region of interest" description="Disordered" evidence="2">
    <location>
        <begin position="136"/>
        <end position="268"/>
    </location>
</feature>
<evidence type="ECO:0000313" key="5">
    <source>
        <dbReference type="EMBL" id="KNF06559.1"/>
    </source>
</evidence>
<feature type="region of interest" description="Disordered" evidence="2">
    <location>
        <begin position="313"/>
        <end position="334"/>
    </location>
</feature>
<keyword evidence="6" id="KW-1185">Reference proteome</keyword>
<dbReference type="SUPFAM" id="SSF68906">
    <property type="entry name" value="SAP domain"/>
    <property type="match status" value="1"/>
</dbReference>
<evidence type="ECO:0000256" key="2">
    <source>
        <dbReference type="SAM" id="MobiDB-lite"/>
    </source>
</evidence>